<organism evidence="2">
    <name type="scientific">Dermatophagoides farinae</name>
    <name type="common">American house dust mite</name>
    <dbReference type="NCBI Taxonomy" id="6954"/>
    <lineage>
        <taxon>Eukaryota</taxon>
        <taxon>Metazoa</taxon>
        <taxon>Ecdysozoa</taxon>
        <taxon>Arthropoda</taxon>
        <taxon>Chelicerata</taxon>
        <taxon>Arachnida</taxon>
        <taxon>Acari</taxon>
        <taxon>Acariformes</taxon>
        <taxon>Sarcoptiformes</taxon>
        <taxon>Astigmata</taxon>
        <taxon>Psoroptidia</taxon>
        <taxon>Analgoidea</taxon>
        <taxon>Pyroglyphidae</taxon>
        <taxon>Dermatophagoidinae</taxon>
        <taxon>Dermatophagoides</taxon>
    </lineage>
</organism>
<reference evidence="2" key="1">
    <citation type="submission" date="2020-06" db="EMBL/GenBank/DDBJ databases">
        <authorList>
            <person name="Ji K."/>
            <person name="Li J."/>
        </authorList>
    </citation>
    <scope>NUCLEOTIDE SEQUENCE</scope>
    <source>
        <strain evidence="2">JKM2019</strain>
        <tissue evidence="2">Whole body</tissue>
    </source>
</reference>
<comment type="caution">
    <text evidence="2">The sequence shown here is derived from an EMBL/GenBank/DDBJ whole genome shotgun (WGS) entry which is preliminary data.</text>
</comment>
<evidence type="ECO:0000313" key="2">
    <source>
        <dbReference type="EMBL" id="KAH7638890.1"/>
    </source>
</evidence>
<reference evidence="2" key="2">
    <citation type="journal article" date="2021" name="World Allergy Organ. J.">
        <title>Chromosome-level assembly of Dermatophagoides farinae genome and transcriptome reveals two novel allergens Der f 37 and Der f 39.</title>
        <authorList>
            <person name="Chen J."/>
            <person name="Cai Z."/>
            <person name="Fan D."/>
            <person name="Hu J."/>
            <person name="Hou Y."/>
            <person name="He Y."/>
            <person name="Zhang Z."/>
            <person name="Zhao Z."/>
            <person name="Gao P."/>
            <person name="Hu W."/>
            <person name="Sun J."/>
            <person name="Li J."/>
            <person name="Ji K."/>
        </authorList>
    </citation>
    <scope>NUCLEOTIDE SEQUENCE</scope>
    <source>
        <strain evidence="2">JKM2019</strain>
    </source>
</reference>
<name>A0A9D4SFA7_DERFA</name>
<proteinExistence type="predicted"/>
<dbReference type="AlphaFoldDB" id="A0A9D4SFA7"/>
<evidence type="ECO:0000256" key="1">
    <source>
        <dbReference type="SAM" id="MobiDB-lite"/>
    </source>
</evidence>
<sequence>MSMYTTLSSSNYDNNRYNEKPEYRIPGLQNGSKINHQKLNESSSFENRLFGNGHGHYITIGNVSVPEEFFSPEAQGLWDWIKKGWNWLTGGGGDDNKSQKIENHIHNDNKNIIQNNNNKDQDGNNNGQDNNGHNLINSNQIPFINNIINISLAKK</sequence>
<accession>A0A9D4SFA7</accession>
<dbReference type="Proteomes" id="UP000828236">
    <property type="component" value="Unassembled WGS sequence"/>
</dbReference>
<dbReference type="EMBL" id="SDOV01000007">
    <property type="protein sequence ID" value="KAH7638890.1"/>
    <property type="molecule type" value="Genomic_DNA"/>
</dbReference>
<protein>
    <submittedName>
        <fullName evidence="2">Uncharacterized protein</fullName>
    </submittedName>
</protein>
<gene>
    <name evidence="2" type="ORF">HUG17_2923</name>
</gene>
<feature type="region of interest" description="Disordered" evidence="1">
    <location>
        <begin position="110"/>
        <end position="136"/>
    </location>
</feature>